<feature type="region of interest" description="Disordered" evidence="1">
    <location>
        <begin position="1"/>
        <end position="105"/>
    </location>
</feature>
<gene>
    <name evidence="2" type="ORF">GMORB2_5216</name>
</gene>
<reference evidence="2" key="1">
    <citation type="submission" date="2020-03" db="EMBL/GenBank/DDBJ databases">
        <title>Site-based positive gene gene selection in Geosmithia morbida across the United States reveals a broad range of putative effectors and factors for local host and environmental adapation.</title>
        <authorList>
            <person name="Onufrak A."/>
            <person name="Murdoch R.W."/>
            <person name="Gazis R."/>
            <person name="Huff M."/>
            <person name="Staton M."/>
            <person name="Klingeman W."/>
            <person name="Hadziabdic D."/>
        </authorList>
    </citation>
    <scope>NUCLEOTIDE SEQUENCE</scope>
    <source>
        <strain evidence="2">1262</strain>
    </source>
</reference>
<feature type="compositionally biased region" description="Low complexity" evidence="1">
    <location>
        <begin position="529"/>
        <end position="544"/>
    </location>
</feature>
<dbReference type="EMBL" id="JAANYQ010000004">
    <property type="protein sequence ID" value="KAF4124550.1"/>
    <property type="molecule type" value="Genomic_DNA"/>
</dbReference>
<evidence type="ECO:0000256" key="1">
    <source>
        <dbReference type="SAM" id="MobiDB-lite"/>
    </source>
</evidence>
<feature type="compositionally biased region" description="Low complexity" evidence="1">
    <location>
        <begin position="16"/>
        <end position="29"/>
    </location>
</feature>
<feature type="region of interest" description="Disordered" evidence="1">
    <location>
        <begin position="525"/>
        <end position="544"/>
    </location>
</feature>
<sequence>MRLSTWTDNGNKSLDTARPPSAAPSRTATFSIDFAMPASDEPDDSLGTLCRIHEQAIDSVLPPEDDERQGVDSWNSGSSLVSPPASSSPSSSGPASRPPPASVDMVSLDGKPQFNLASAESLLCDFRSMLVHFPCIVLGADEGVKHLAAARPFVLLAILATTSGSRSLRGHDLYDAEYRKVLGLKFVAGADIVRDLELDSALLPRDASDSQAEGITRRQLDGVRAYTGHCHISAALTSGWRKYTHLAASFTPWTMTCCDILEDASGKNGTETDLVLAILVRQSSIAVEASIAIHDGRPEHQQTRHLVLMGLETQACELDGDLPVNIAGEVPIRLGSLFVESYIQGGAILSSTATALQTPPRLSSCVTPLSRLLSEVSSLPPSTFPRLTVAGWAYVVMGIVMAFRLSLPPSPVALPCDSGSCFPFFDHRRARKELGLAEFLHAMTTGSGDHDGNDNVLSATRVILKVVKAKFDRRVQAADVQDAAAAPAAVPSTCPMLDGSLDSYLGLWDPLLTMPSIMPSTMPSDHHAFASASGTSSSGKDGGSKQAVFHDIWATMTMGWTRDNAM</sequence>
<feature type="compositionally biased region" description="Low complexity" evidence="1">
    <location>
        <begin position="76"/>
        <end position="95"/>
    </location>
</feature>
<keyword evidence="3" id="KW-1185">Reference proteome</keyword>
<accession>A0A9P5D6A2</accession>
<evidence type="ECO:0000313" key="3">
    <source>
        <dbReference type="Proteomes" id="UP000749293"/>
    </source>
</evidence>
<dbReference type="GeneID" id="55971444"/>
<evidence type="ECO:0000313" key="2">
    <source>
        <dbReference type="EMBL" id="KAF4124550.1"/>
    </source>
</evidence>
<proteinExistence type="predicted"/>
<comment type="caution">
    <text evidence="2">The sequence shown here is derived from an EMBL/GenBank/DDBJ whole genome shotgun (WGS) entry which is preliminary data.</text>
</comment>
<dbReference type="OrthoDB" id="5424793at2759"/>
<dbReference type="AlphaFoldDB" id="A0A9P5D6A2"/>
<dbReference type="Proteomes" id="UP000749293">
    <property type="component" value="Unassembled WGS sequence"/>
</dbReference>
<feature type="compositionally biased region" description="Polar residues" evidence="1">
    <location>
        <begin position="1"/>
        <end position="14"/>
    </location>
</feature>
<protein>
    <submittedName>
        <fullName evidence="2">Uncharacterized protein</fullName>
    </submittedName>
</protein>
<name>A0A9P5D6A2_9HYPO</name>
<dbReference type="RefSeq" id="XP_035323202.1">
    <property type="nucleotide sequence ID" value="XM_035467190.1"/>
</dbReference>
<organism evidence="2 3">
    <name type="scientific">Geosmithia morbida</name>
    <dbReference type="NCBI Taxonomy" id="1094350"/>
    <lineage>
        <taxon>Eukaryota</taxon>
        <taxon>Fungi</taxon>
        <taxon>Dikarya</taxon>
        <taxon>Ascomycota</taxon>
        <taxon>Pezizomycotina</taxon>
        <taxon>Sordariomycetes</taxon>
        <taxon>Hypocreomycetidae</taxon>
        <taxon>Hypocreales</taxon>
        <taxon>Bionectriaceae</taxon>
        <taxon>Geosmithia</taxon>
    </lineage>
</organism>